<name>A0A545UD61_9GAMM</name>
<evidence type="ECO:0000313" key="3">
    <source>
        <dbReference type="Proteomes" id="UP000315439"/>
    </source>
</evidence>
<sequence length="171" mass="19413">MIVSCLLILSVAPAEAHNSFLSFFTLQQKESGYLLTVNLSQATVQSAYESYSEKMPGDQNNLLTSNVNDQEKWLAQYLENTISLVAKGKRIPLSLESVFLGSHESKVTFNLLGLTSDIERLKINIRSFEDNPSHHNIFLLKSRFKSVRKILAKRNSFSSEIYFHKNEPLTN</sequence>
<dbReference type="Proteomes" id="UP000315439">
    <property type="component" value="Unassembled WGS sequence"/>
</dbReference>
<proteinExistence type="predicted"/>
<comment type="caution">
    <text evidence="2">The sequence shown here is derived from an EMBL/GenBank/DDBJ whole genome shotgun (WGS) entry which is preliminary data.</text>
</comment>
<dbReference type="RefSeq" id="WP_142894104.1">
    <property type="nucleotide sequence ID" value="NZ_ML660164.1"/>
</dbReference>
<reference evidence="2 3" key="1">
    <citation type="submission" date="2019-07" db="EMBL/GenBank/DDBJ databases">
        <title>Draft genome for Aliikangiella sp. M105.</title>
        <authorList>
            <person name="Wang G."/>
        </authorList>
    </citation>
    <scope>NUCLEOTIDE SEQUENCE [LARGE SCALE GENOMIC DNA]</scope>
    <source>
        <strain evidence="2 3">M105</strain>
    </source>
</reference>
<protein>
    <submittedName>
        <fullName evidence="2">Uncharacterized protein</fullName>
    </submittedName>
</protein>
<dbReference type="OrthoDB" id="6197987at2"/>
<feature type="chain" id="PRO_5021991273" evidence="1">
    <location>
        <begin position="17"/>
        <end position="171"/>
    </location>
</feature>
<evidence type="ECO:0000313" key="2">
    <source>
        <dbReference type="EMBL" id="TQV87401.1"/>
    </source>
</evidence>
<accession>A0A545UD61</accession>
<dbReference type="AlphaFoldDB" id="A0A545UD61"/>
<gene>
    <name evidence="2" type="ORF">FLL46_13225</name>
</gene>
<keyword evidence="3" id="KW-1185">Reference proteome</keyword>
<dbReference type="EMBL" id="VIKS01000008">
    <property type="protein sequence ID" value="TQV87401.1"/>
    <property type="molecule type" value="Genomic_DNA"/>
</dbReference>
<feature type="signal peptide" evidence="1">
    <location>
        <begin position="1"/>
        <end position="16"/>
    </location>
</feature>
<evidence type="ECO:0000256" key="1">
    <source>
        <dbReference type="SAM" id="SignalP"/>
    </source>
</evidence>
<keyword evidence="1" id="KW-0732">Signal</keyword>
<organism evidence="2 3">
    <name type="scientific">Aliikangiella coralliicola</name>
    <dbReference type="NCBI Taxonomy" id="2592383"/>
    <lineage>
        <taxon>Bacteria</taxon>
        <taxon>Pseudomonadati</taxon>
        <taxon>Pseudomonadota</taxon>
        <taxon>Gammaproteobacteria</taxon>
        <taxon>Oceanospirillales</taxon>
        <taxon>Pleioneaceae</taxon>
        <taxon>Aliikangiella</taxon>
    </lineage>
</organism>